<evidence type="ECO:0000256" key="1">
    <source>
        <dbReference type="SAM" id="MobiDB-lite"/>
    </source>
</evidence>
<evidence type="ECO:0000313" key="2">
    <source>
        <dbReference type="EMBL" id="KAH3886667.1"/>
    </source>
</evidence>
<protein>
    <submittedName>
        <fullName evidence="2">Uncharacterized protein</fullName>
    </submittedName>
</protein>
<organism evidence="2 3">
    <name type="scientific">Dreissena polymorpha</name>
    <name type="common">Zebra mussel</name>
    <name type="synonym">Mytilus polymorpha</name>
    <dbReference type="NCBI Taxonomy" id="45954"/>
    <lineage>
        <taxon>Eukaryota</taxon>
        <taxon>Metazoa</taxon>
        <taxon>Spiralia</taxon>
        <taxon>Lophotrochozoa</taxon>
        <taxon>Mollusca</taxon>
        <taxon>Bivalvia</taxon>
        <taxon>Autobranchia</taxon>
        <taxon>Heteroconchia</taxon>
        <taxon>Euheterodonta</taxon>
        <taxon>Imparidentia</taxon>
        <taxon>Neoheterodontei</taxon>
        <taxon>Myida</taxon>
        <taxon>Dreissenoidea</taxon>
        <taxon>Dreissenidae</taxon>
        <taxon>Dreissena</taxon>
    </lineage>
</organism>
<accession>A0A9D4S1R0</accession>
<dbReference type="EMBL" id="JAIWYP010000001">
    <property type="protein sequence ID" value="KAH3886667.1"/>
    <property type="molecule type" value="Genomic_DNA"/>
</dbReference>
<proteinExistence type="predicted"/>
<evidence type="ECO:0000313" key="3">
    <source>
        <dbReference type="Proteomes" id="UP000828390"/>
    </source>
</evidence>
<reference evidence="2" key="1">
    <citation type="journal article" date="2019" name="bioRxiv">
        <title>The Genome of the Zebra Mussel, Dreissena polymorpha: A Resource for Invasive Species Research.</title>
        <authorList>
            <person name="McCartney M.A."/>
            <person name="Auch B."/>
            <person name="Kono T."/>
            <person name="Mallez S."/>
            <person name="Zhang Y."/>
            <person name="Obille A."/>
            <person name="Becker A."/>
            <person name="Abrahante J.E."/>
            <person name="Garbe J."/>
            <person name="Badalamenti J.P."/>
            <person name="Herman A."/>
            <person name="Mangelson H."/>
            <person name="Liachko I."/>
            <person name="Sullivan S."/>
            <person name="Sone E.D."/>
            <person name="Koren S."/>
            <person name="Silverstein K.A.T."/>
            <person name="Beckman K.B."/>
            <person name="Gohl D.M."/>
        </authorList>
    </citation>
    <scope>NUCLEOTIDE SEQUENCE</scope>
    <source>
        <strain evidence="2">Duluth1</strain>
        <tissue evidence="2">Whole animal</tissue>
    </source>
</reference>
<feature type="region of interest" description="Disordered" evidence="1">
    <location>
        <begin position="60"/>
        <end position="91"/>
    </location>
</feature>
<comment type="caution">
    <text evidence="2">The sequence shown here is derived from an EMBL/GenBank/DDBJ whole genome shotgun (WGS) entry which is preliminary data.</text>
</comment>
<reference evidence="2" key="2">
    <citation type="submission" date="2020-11" db="EMBL/GenBank/DDBJ databases">
        <authorList>
            <person name="McCartney M.A."/>
            <person name="Auch B."/>
            <person name="Kono T."/>
            <person name="Mallez S."/>
            <person name="Becker A."/>
            <person name="Gohl D.M."/>
            <person name="Silverstein K.A.T."/>
            <person name="Koren S."/>
            <person name="Bechman K.B."/>
            <person name="Herman A."/>
            <person name="Abrahante J.E."/>
            <person name="Garbe J."/>
        </authorList>
    </citation>
    <scope>NUCLEOTIDE SEQUENCE</scope>
    <source>
        <strain evidence="2">Duluth1</strain>
        <tissue evidence="2">Whole animal</tissue>
    </source>
</reference>
<feature type="region of interest" description="Disordered" evidence="1">
    <location>
        <begin position="214"/>
        <end position="239"/>
    </location>
</feature>
<sequence length="239" mass="25093">MIDASNINIDNIASVNSINNVKMQNTNSALTPKNIHTINFNVENHMDAVALNNSAPNSSVVLSTGSTPGLTSSSELTSTMTSSSAVSSRSREPNVVRMPVFQPPQTDFSFFIADPKTPDVMPPIDVPVDDNAISNAATSQGGFVTGSDTIFSELIGLTRPRPFVLNDASPSFWIDPAPVDLTLNGMTSSGNGTATRTVVTRTETTVSQDKVITSNTVEETSGSAADVISGTSTQNKPTP</sequence>
<feature type="compositionally biased region" description="Low complexity" evidence="1">
    <location>
        <begin position="62"/>
        <end position="88"/>
    </location>
</feature>
<keyword evidence="3" id="KW-1185">Reference proteome</keyword>
<name>A0A9D4S1R0_DREPO</name>
<gene>
    <name evidence="2" type="ORF">DPMN_010679</name>
</gene>
<dbReference type="Proteomes" id="UP000828390">
    <property type="component" value="Unassembled WGS sequence"/>
</dbReference>
<dbReference type="AlphaFoldDB" id="A0A9D4S1R0"/>